<dbReference type="AlphaFoldDB" id="A0A0W7TVJ0"/>
<dbReference type="GO" id="GO:0043565">
    <property type="term" value="F:sequence-specific DNA binding"/>
    <property type="evidence" value="ECO:0007669"/>
    <property type="project" value="InterPro"/>
</dbReference>
<evidence type="ECO:0000256" key="1">
    <source>
        <dbReference type="ARBA" id="ARBA00023015"/>
    </source>
</evidence>
<keyword evidence="2" id="KW-0238">DNA-binding</keyword>
<evidence type="ECO:0000313" key="5">
    <source>
        <dbReference type="EMBL" id="KUE77830.1"/>
    </source>
</evidence>
<dbReference type="PRINTS" id="PR00032">
    <property type="entry name" value="HTHARAC"/>
</dbReference>
<organism evidence="5 6">
    <name type="scientific">Ruthenibacterium lactatiformans</name>
    <dbReference type="NCBI Taxonomy" id="1550024"/>
    <lineage>
        <taxon>Bacteria</taxon>
        <taxon>Bacillati</taxon>
        <taxon>Bacillota</taxon>
        <taxon>Clostridia</taxon>
        <taxon>Eubacteriales</taxon>
        <taxon>Oscillospiraceae</taxon>
        <taxon>Ruthenibacterium</taxon>
    </lineage>
</organism>
<name>A0A0W7TVJ0_9FIRM</name>
<dbReference type="PROSITE" id="PS01124">
    <property type="entry name" value="HTH_ARAC_FAMILY_2"/>
    <property type="match status" value="1"/>
</dbReference>
<gene>
    <name evidence="5" type="ORF">ASJ35_00650</name>
</gene>
<comment type="caution">
    <text evidence="5">The sequence shown here is derived from an EMBL/GenBank/DDBJ whole genome shotgun (WGS) entry which is preliminary data.</text>
</comment>
<feature type="domain" description="HTH araC/xylS-type" evidence="4">
    <location>
        <begin position="122"/>
        <end position="221"/>
    </location>
</feature>
<dbReference type="EMBL" id="LMUA01000001">
    <property type="protein sequence ID" value="KUE77830.1"/>
    <property type="molecule type" value="Genomic_DNA"/>
</dbReference>
<evidence type="ECO:0000259" key="4">
    <source>
        <dbReference type="PROSITE" id="PS01124"/>
    </source>
</evidence>
<dbReference type="InterPro" id="IPR009057">
    <property type="entry name" value="Homeodomain-like_sf"/>
</dbReference>
<dbReference type="InterPro" id="IPR020449">
    <property type="entry name" value="Tscrpt_reg_AraC-type_HTH"/>
</dbReference>
<sequence>MAGKLLPCPEPPEELLRDIPAAVQCGSRAAFVQNCEALFAWFVEREIRDATFIRMCVLRLCYSILKKPASDMPMSYYEFTNFQQEIMAAASMEELRACFENFVSLYWLRRQGEKPPRRILTERVSEVVQAHISDIDFSLDDVAAALFISPNYLRQLFKQETGQTFTEFLTAQRMQHAHMLLGNPQTKVCDVAEQAGYADSRYFSVCFKKFYHMTPSEYQAAALAGKA</sequence>
<reference evidence="5 6" key="1">
    <citation type="submission" date="2015-10" db="EMBL/GenBank/DDBJ databases">
        <title>A novel member of the family Ruminococcaceae isolated from human faeces.</title>
        <authorList>
            <person name="Shkoporov A.N."/>
            <person name="Chaplin A.V."/>
            <person name="Motuzova O.V."/>
            <person name="Kafarskaia L.I."/>
            <person name="Efimov B.A."/>
        </authorList>
    </citation>
    <scope>NUCLEOTIDE SEQUENCE [LARGE SCALE GENOMIC DNA]</scope>
    <source>
        <strain evidence="5 6">668</strain>
    </source>
</reference>
<dbReference type="SUPFAM" id="SSF46689">
    <property type="entry name" value="Homeodomain-like"/>
    <property type="match status" value="2"/>
</dbReference>
<dbReference type="GO" id="GO:0003700">
    <property type="term" value="F:DNA-binding transcription factor activity"/>
    <property type="evidence" value="ECO:0007669"/>
    <property type="project" value="InterPro"/>
</dbReference>
<protein>
    <recommendedName>
        <fullName evidence="4">HTH araC/xylS-type domain-containing protein</fullName>
    </recommendedName>
</protein>
<keyword evidence="3" id="KW-0804">Transcription</keyword>
<evidence type="ECO:0000256" key="3">
    <source>
        <dbReference type="ARBA" id="ARBA00023163"/>
    </source>
</evidence>
<dbReference type="Proteomes" id="UP000053433">
    <property type="component" value="Unassembled WGS sequence"/>
</dbReference>
<evidence type="ECO:0000313" key="6">
    <source>
        <dbReference type="Proteomes" id="UP000053433"/>
    </source>
</evidence>
<evidence type="ECO:0000256" key="2">
    <source>
        <dbReference type="ARBA" id="ARBA00023125"/>
    </source>
</evidence>
<dbReference type="Pfam" id="PF12833">
    <property type="entry name" value="HTH_18"/>
    <property type="match status" value="1"/>
</dbReference>
<dbReference type="Gene3D" id="1.10.10.60">
    <property type="entry name" value="Homeodomain-like"/>
    <property type="match status" value="2"/>
</dbReference>
<proteinExistence type="predicted"/>
<keyword evidence="1" id="KW-0805">Transcription regulation</keyword>
<dbReference type="SMART" id="SM00342">
    <property type="entry name" value="HTH_ARAC"/>
    <property type="match status" value="1"/>
</dbReference>
<dbReference type="RefSeq" id="WP_058722579.1">
    <property type="nucleotide sequence ID" value="NZ_LMUA01000001.1"/>
</dbReference>
<dbReference type="PANTHER" id="PTHR43280">
    <property type="entry name" value="ARAC-FAMILY TRANSCRIPTIONAL REGULATOR"/>
    <property type="match status" value="1"/>
</dbReference>
<dbReference type="InterPro" id="IPR018060">
    <property type="entry name" value="HTH_AraC"/>
</dbReference>
<dbReference type="PANTHER" id="PTHR43280:SF2">
    <property type="entry name" value="HTH-TYPE TRANSCRIPTIONAL REGULATOR EXSA"/>
    <property type="match status" value="1"/>
</dbReference>
<accession>A0A0W7TVJ0</accession>